<protein>
    <submittedName>
        <fullName evidence="1">Uncharacterized protein</fullName>
    </submittedName>
</protein>
<accession>A0ACC2XAW8</accession>
<comment type="caution">
    <text evidence="1">The sequence shown here is derived from an EMBL/GenBank/DDBJ whole genome shotgun (WGS) entry which is preliminary data.</text>
</comment>
<dbReference type="EMBL" id="JASBWU010000006">
    <property type="protein sequence ID" value="KAJ9120753.1"/>
    <property type="molecule type" value="Genomic_DNA"/>
</dbReference>
<keyword evidence="2" id="KW-1185">Reference proteome</keyword>
<evidence type="ECO:0000313" key="2">
    <source>
        <dbReference type="Proteomes" id="UP001243375"/>
    </source>
</evidence>
<organism evidence="1 2">
    <name type="scientific">Naganishia vaughanmartiniae</name>
    <dbReference type="NCBI Taxonomy" id="1424756"/>
    <lineage>
        <taxon>Eukaryota</taxon>
        <taxon>Fungi</taxon>
        <taxon>Dikarya</taxon>
        <taxon>Basidiomycota</taxon>
        <taxon>Agaricomycotina</taxon>
        <taxon>Tremellomycetes</taxon>
        <taxon>Filobasidiales</taxon>
        <taxon>Filobasidiaceae</taxon>
        <taxon>Naganishia</taxon>
    </lineage>
</organism>
<gene>
    <name evidence="1" type="ORF">QFC22_002684</name>
</gene>
<name>A0ACC2XAW8_9TREE</name>
<dbReference type="Proteomes" id="UP001243375">
    <property type="component" value="Unassembled WGS sequence"/>
</dbReference>
<proteinExistence type="predicted"/>
<evidence type="ECO:0000313" key="1">
    <source>
        <dbReference type="EMBL" id="KAJ9120753.1"/>
    </source>
</evidence>
<reference evidence="1" key="1">
    <citation type="submission" date="2023-04" db="EMBL/GenBank/DDBJ databases">
        <title>Draft Genome sequencing of Naganishia species isolated from polar environments using Oxford Nanopore Technology.</title>
        <authorList>
            <person name="Leo P."/>
            <person name="Venkateswaran K."/>
        </authorList>
    </citation>
    <scope>NUCLEOTIDE SEQUENCE</scope>
    <source>
        <strain evidence="1">MNA-CCFEE 5425</strain>
    </source>
</reference>
<sequence length="146" mass="16222">MGVTTGDFIASFLPASPPLGGALPLWIGFSTVLSVFNTVQCFISPKLNKRIYSKRPHEVSPLASRLFGMWTLLAAVLRLTTAYDVTSQPLYDMTLVSYVFAFSHFFSELFIFRTCSIGPGVLSPLVVASISTYWAYTQRDYYLGLL</sequence>